<name>A0A812XAG0_9DINO</name>
<feature type="region of interest" description="Disordered" evidence="1">
    <location>
        <begin position="1"/>
        <end position="206"/>
    </location>
</feature>
<evidence type="ECO:0000313" key="2">
    <source>
        <dbReference type="EMBL" id="CAE7726154.1"/>
    </source>
</evidence>
<feature type="compositionally biased region" description="Basic and acidic residues" evidence="1">
    <location>
        <begin position="142"/>
        <end position="168"/>
    </location>
</feature>
<feature type="compositionally biased region" description="Low complexity" evidence="1">
    <location>
        <begin position="132"/>
        <end position="141"/>
    </location>
</feature>
<dbReference type="AlphaFoldDB" id="A0A812XAG0"/>
<dbReference type="Proteomes" id="UP000601435">
    <property type="component" value="Unassembled WGS sequence"/>
</dbReference>
<reference evidence="2" key="1">
    <citation type="submission" date="2021-02" db="EMBL/GenBank/DDBJ databases">
        <authorList>
            <person name="Dougan E. K."/>
            <person name="Rhodes N."/>
            <person name="Thang M."/>
            <person name="Chan C."/>
        </authorList>
    </citation>
    <scope>NUCLEOTIDE SEQUENCE</scope>
</reference>
<evidence type="ECO:0000256" key="1">
    <source>
        <dbReference type="SAM" id="MobiDB-lite"/>
    </source>
</evidence>
<accession>A0A812XAG0</accession>
<comment type="caution">
    <text evidence="2">The sequence shown here is derived from an EMBL/GenBank/DDBJ whole genome shotgun (WGS) entry which is preliminary data.</text>
</comment>
<evidence type="ECO:0000313" key="3">
    <source>
        <dbReference type="Proteomes" id="UP000601435"/>
    </source>
</evidence>
<keyword evidence="3" id="KW-1185">Reference proteome</keyword>
<protein>
    <submittedName>
        <fullName evidence="2">Ogfr protein</fullName>
    </submittedName>
</protein>
<gene>
    <name evidence="2" type="primary">Ogfr</name>
    <name evidence="2" type="ORF">SNEC2469_LOCUS20965</name>
</gene>
<feature type="compositionally biased region" description="Basic and acidic residues" evidence="1">
    <location>
        <begin position="82"/>
        <end position="131"/>
    </location>
</feature>
<sequence>EAPGSTSSSDSRSLKSLDSATTLVLGSQSRESLEDSSDREELPNAKGIEVEDTLVKTVQEDPVPEDKPSRVVPQDKPSTVVPEDKPSTVVPEDKPSTVVPEDKPSTVVPEDKPSTAVPEDKPSTAVPEDKPSTVVPEPSTVVREDKPANTVVPEDKPSTTAVPEDKPSTEVPNKPVPARVAQPNGPDMAAGGGSAVQVKQEQQDEADVDIDDKWRRDKYGALLSPAALYARFYRKDRNHRMHEMYMQYLSCRAEWTKSFIVVSVRSKKSEEIYAWKTLKVLRAELGDALANDLFARHMEVDPRMTGKLLQPHPNFPKEMTLLKSFDTIKDISAKKFSTSAGFHMEAENVDEEDMHGAMWLVVLNIYTLD</sequence>
<feature type="compositionally biased region" description="Low complexity" evidence="1">
    <location>
        <begin position="1"/>
        <end position="19"/>
    </location>
</feature>
<dbReference type="OrthoDB" id="422049at2759"/>
<proteinExistence type="predicted"/>
<dbReference type="PRINTS" id="PR01217">
    <property type="entry name" value="PRICHEXTENSN"/>
</dbReference>
<feature type="non-terminal residue" evidence="2">
    <location>
        <position position="369"/>
    </location>
</feature>
<dbReference type="EMBL" id="CAJNJA010036903">
    <property type="protein sequence ID" value="CAE7726154.1"/>
    <property type="molecule type" value="Genomic_DNA"/>
</dbReference>
<organism evidence="2 3">
    <name type="scientific">Symbiodinium necroappetens</name>
    <dbReference type="NCBI Taxonomy" id="1628268"/>
    <lineage>
        <taxon>Eukaryota</taxon>
        <taxon>Sar</taxon>
        <taxon>Alveolata</taxon>
        <taxon>Dinophyceae</taxon>
        <taxon>Suessiales</taxon>
        <taxon>Symbiodiniaceae</taxon>
        <taxon>Symbiodinium</taxon>
    </lineage>
</organism>
<feature type="non-terminal residue" evidence="2">
    <location>
        <position position="1"/>
    </location>
</feature>